<organism evidence="1 2">
    <name type="scientific">Caecibacteroides pullorum</name>
    <dbReference type="NCBI Taxonomy" id="2725562"/>
    <lineage>
        <taxon>Bacteria</taxon>
        <taxon>Pseudomonadati</taxon>
        <taxon>Bacteroidota</taxon>
        <taxon>Bacteroidia</taxon>
        <taxon>Bacteroidales</taxon>
        <taxon>Bacteroidaceae</taxon>
        <taxon>Caecibacteroides</taxon>
    </lineage>
</organism>
<name>A0AA40ZRI3_9BACT</name>
<protein>
    <submittedName>
        <fullName evidence="1">Major capsid protein</fullName>
    </submittedName>
</protein>
<dbReference type="Proteomes" id="UP000698924">
    <property type="component" value="Unassembled WGS sequence"/>
</dbReference>
<gene>
    <name evidence="1" type="ORF">H6D15_02620</name>
</gene>
<reference evidence="1 2" key="1">
    <citation type="journal article" date="2021" name="Sci. Rep.">
        <title>The distribution of antibiotic resistance genes in chicken gut microbiota commensals.</title>
        <authorList>
            <person name="Juricova H."/>
            <person name="Matiasovicova J."/>
            <person name="Kubasova T."/>
            <person name="Cejkova D."/>
            <person name="Rychlik I."/>
        </authorList>
    </citation>
    <scope>NUCLEOTIDE SEQUENCE [LARGE SCALE GENOMIC DNA]</scope>
    <source>
        <strain evidence="1 2">An421</strain>
    </source>
</reference>
<dbReference type="Pfam" id="PF03864">
    <property type="entry name" value="Phage_cap_E"/>
    <property type="match status" value="1"/>
</dbReference>
<proteinExistence type="predicted"/>
<evidence type="ECO:0000313" key="2">
    <source>
        <dbReference type="Proteomes" id="UP000698924"/>
    </source>
</evidence>
<dbReference type="AlphaFoldDB" id="A0AA40ZRI3"/>
<dbReference type="RefSeq" id="WP_204970994.1">
    <property type="nucleotide sequence ID" value="NZ_JAAZTS010000002.1"/>
</dbReference>
<sequence length="435" mass="48168">MNESLFAKYVAKFFPKLQRLIEKVNGKRNKNLTYLHKGENAMLRQEYSPDNKWESTSVNTTYVAADFVAVDSELPVKSRDSIASANGKLPKIGMSKILKESDINNINVMEAQGGNAQKIVKKLSDDAVACSVGIDERNEYNFLFALSNGYVAIKDEDTPNALLRLNFNYLAANTFGATTKGLPSLEDIKRVINKADADGNSIIQICIAKSTYNKLRQTKEAKELVANYNGQSFTKDTILPTPTATKFNEAFADDNNGISFKVIDRSVIFEKDGKKVSMKPWNANRLVFICNEVVGTLVYGRLAEKTNPVKNVDYQEVDGFKLISKYSLTNPLREITGGQAFVAPIIEDVDQIYVLDISEAQEVDTSAEESDASDEKITIWGKTYTKANFVAELNKIAGSSFDANTSDEDLIAAVNKLSEAKENKLKEAVESYVAE</sequence>
<dbReference type="InterPro" id="IPR005564">
    <property type="entry name" value="Major_capsid_GpE"/>
</dbReference>
<keyword evidence="2" id="KW-1185">Reference proteome</keyword>
<comment type="caution">
    <text evidence="1">The sequence shown here is derived from an EMBL/GenBank/DDBJ whole genome shotgun (WGS) entry which is preliminary data.</text>
</comment>
<evidence type="ECO:0000313" key="1">
    <source>
        <dbReference type="EMBL" id="MBM6856506.1"/>
    </source>
</evidence>
<accession>A0AA40ZRI3</accession>
<dbReference type="EMBL" id="JACJMO010000002">
    <property type="protein sequence ID" value="MBM6856506.1"/>
    <property type="molecule type" value="Genomic_DNA"/>
</dbReference>